<evidence type="ECO:0000256" key="1">
    <source>
        <dbReference type="SAM" id="Phobius"/>
    </source>
</evidence>
<accession>A0A7J8WMI6</accession>
<dbReference type="EMBL" id="JABFAA010000002">
    <property type="protein sequence ID" value="MBA0676206.1"/>
    <property type="molecule type" value="Genomic_DNA"/>
</dbReference>
<dbReference type="Proteomes" id="UP000593577">
    <property type="component" value="Unassembled WGS sequence"/>
</dbReference>
<proteinExistence type="predicted"/>
<keyword evidence="1" id="KW-1133">Transmembrane helix</keyword>
<gene>
    <name evidence="2" type="ORF">Goari_017705</name>
</gene>
<organism evidence="2 3">
    <name type="scientific">Gossypium aridum</name>
    <name type="common">American cotton</name>
    <name type="synonym">Erioxylum aridum</name>
    <dbReference type="NCBI Taxonomy" id="34290"/>
    <lineage>
        <taxon>Eukaryota</taxon>
        <taxon>Viridiplantae</taxon>
        <taxon>Streptophyta</taxon>
        <taxon>Embryophyta</taxon>
        <taxon>Tracheophyta</taxon>
        <taxon>Spermatophyta</taxon>
        <taxon>Magnoliopsida</taxon>
        <taxon>eudicotyledons</taxon>
        <taxon>Gunneridae</taxon>
        <taxon>Pentapetalae</taxon>
        <taxon>rosids</taxon>
        <taxon>malvids</taxon>
        <taxon>Malvales</taxon>
        <taxon>Malvaceae</taxon>
        <taxon>Malvoideae</taxon>
        <taxon>Gossypium</taxon>
    </lineage>
</organism>
<sequence>MKRKKTPSLTLVSSLSTAATHSLLHRLISASRALPSCLLTTDFINKYGFLFFFAIVLLGTCLRYFRQPA</sequence>
<keyword evidence="1" id="KW-0812">Transmembrane</keyword>
<reference evidence="2 3" key="1">
    <citation type="journal article" date="2019" name="Genome Biol. Evol.">
        <title>Insights into the evolution of the New World diploid cottons (Gossypium, subgenus Houzingenia) based on genome sequencing.</title>
        <authorList>
            <person name="Grover C.E."/>
            <person name="Arick M.A. 2nd"/>
            <person name="Thrash A."/>
            <person name="Conover J.L."/>
            <person name="Sanders W.S."/>
            <person name="Peterson D.G."/>
            <person name="Frelichowski J.E."/>
            <person name="Scheffler J.A."/>
            <person name="Scheffler B.E."/>
            <person name="Wendel J.F."/>
        </authorList>
    </citation>
    <scope>NUCLEOTIDE SEQUENCE [LARGE SCALE GENOMIC DNA]</scope>
    <source>
        <strain evidence="2">185</strain>
        <tissue evidence="2">Leaf</tissue>
    </source>
</reference>
<name>A0A7J8WMI6_GOSAI</name>
<feature type="transmembrane region" description="Helical" evidence="1">
    <location>
        <begin position="43"/>
        <end position="65"/>
    </location>
</feature>
<evidence type="ECO:0000313" key="2">
    <source>
        <dbReference type="EMBL" id="MBA0676206.1"/>
    </source>
</evidence>
<protein>
    <submittedName>
        <fullName evidence="2">Uncharacterized protein</fullName>
    </submittedName>
</protein>
<evidence type="ECO:0000313" key="3">
    <source>
        <dbReference type="Proteomes" id="UP000593577"/>
    </source>
</evidence>
<keyword evidence="3" id="KW-1185">Reference proteome</keyword>
<dbReference type="AlphaFoldDB" id="A0A7J8WMI6"/>
<keyword evidence="1" id="KW-0472">Membrane</keyword>
<comment type="caution">
    <text evidence="2">The sequence shown here is derived from an EMBL/GenBank/DDBJ whole genome shotgun (WGS) entry which is preliminary data.</text>
</comment>